<name>A0A0V8RX05_PYROC</name>
<comment type="caution">
    <text evidence="8">The sequence shown here is derived from an EMBL/GenBank/DDBJ whole genome shotgun (WGS) entry which is preliminary data.</text>
</comment>
<keyword evidence="9" id="KW-1185">Reference proteome</keyword>
<proteinExistence type="inferred from homology"/>
<dbReference type="Proteomes" id="UP000053352">
    <property type="component" value="Unassembled WGS sequence"/>
</dbReference>
<dbReference type="Pfam" id="PF16177">
    <property type="entry name" value="ACAS_N"/>
    <property type="match status" value="1"/>
</dbReference>
<evidence type="ECO:0000256" key="4">
    <source>
        <dbReference type="ARBA" id="ARBA00022840"/>
    </source>
</evidence>
<dbReference type="EMBL" id="LNTB01000001">
    <property type="protein sequence ID" value="KSW12490.1"/>
    <property type="molecule type" value="Genomic_DNA"/>
</dbReference>
<comment type="similarity">
    <text evidence="1">Belongs to the ATP-dependent AMP-binding enzyme family.</text>
</comment>
<protein>
    <submittedName>
        <fullName evidence="8">Acetyl-CoA synthetase</fullName>
    </submittedName>
</protein>
<evidence type="ECO:0000256" key="2">
    <source>
        <dbReference type="ARBA" id="ARBA00022598"/>
    </source>
</evidence>
<keyword evidence="2" id="KW-0436">Ligase</keyword>
<dbReference type="SUPFAM" id="SSF56801">
    <property type="entry name" value="Acetyl-CoA synthetase-like"/>
    <property type="match status" value="1"/>
</dbReference>
<dbReference type="InterPro" id="IPR025110">
    <property type="entry name" value="AMP-bd_C"/>
</dbReference>
<evidence type="ECO:0000256" key="3">
    <source>
        <dbReference type="ARBA" id="ARBA00022741"/>
    </source>
</evidence>
<dbReference type="PROSITE" id="PS00455">
    <property type="entry name" value="AMP_BINDING"/>
    <property type="match status" value="1"/>
</dbReference>
<dbReference type="InterPro" id="IPR032387">
    <property type="entry name" value="ACAS_N"/>
</dbReference>
<dbReference type="InterPro" id="IPR000873">
    <property type="entry name" value="AMP-dep_synth/lig_dom"/>
</dbReference>
<feature type="domain" description="Acetyl-coenzyme A synthetase N-terminal" evidence="7">
    <location>
        <begin position="17"/>
        <end position="69"/>
    </location>
</feature>
<reference evidence="8 9" key="1">
    <citation type="submission" date="2015-11" db="EMBL/GenBank/DDBJ databases">
        <title>Genome sequence of Pyrodictium occultum PL-19, a marine hyperthermophilic archaeon isolated from Volcano, Italy.</title>
        <authorList>
            <person name="Utturkar S."/>
            <person name="Huber H."/>
            <person name="Leptihn S."/>
            <person name="Brown S."/>
            <person name="Stetter K.O."/>
            <person name="Podar M."/>
        </authorList>
    </citation>
    <scope>NUCLEOTIDE SEQUENCE [LARGE SCALE GENOMIC DNA]</scope>
    <source>
        <strain evidence="8 9">PL-19</strain>
    </source>
</reference>
<keyword evidence="4" id="KW-0067">ATP-binding</keyword>
<organism evidence="8 9">
    <name type="scientific">Pyrodictium occultum</name>
    <dbReference type="NCBI Taxonomy" id="2309"/>
    <lineage>
        <taxon>Archaea</taxon>
        <taxon>Thermoproteota</taxon>
        <taxon>Thermoprotei</taxon>
        <taxon>Desulfurococcales</taxon>
        <taxon>Pyrodictiaceae</taxon>
        <taxon>Pyrodictium</taxon>
    </lineage>
</organism>
<evidence type="ECO:0000313" key="9">
    <source>
        <dbReference type="Proteomes" id="UP000053352"/>
    </source>
</evidence>
<dbReference type="Pfam" id="PF13193">
    <property type="entry name" value="AMP-binding_C"/>
    <property type="match status" value="1"/>
</dbReference>
<evidence type="ECO:0000259" key="5">
    <source>
        <dbReference type="Pfam" id="PF00501"/>
    </source>
</evidence>
<dbReference type="Pfam" id="PF00501">
    <property type="entry name" value="AMP-binding"/>
    <property type="match status" value="1"/>
</dbReference>
<dbReference type="InterPro" id="IPR020845">
    <property type="entry name" value="AMP-binding_CS"/>
</dbReference>
<evidence type="ECO:0000256" key="1">
    <source>
        <dbReference type="ARBA" id="ARBA00006432"/>
    </source>
</evidence>
<dbReference type="InterPro" id="IPR042099">
    <property type="entry name" value="ANL_N_sf"/>
</dbReference>
<dbReference type="STRING" id="2309.CF15_07145"/>
<feature type="domain" description="AMP-binding enzyme C-terminal" evidence="6">
    <location>
        <begin position="528"/>
        <end position="607"/>
    </location>
</feature>
<evidence type="ECO:0000313" key="8">
    <source>
        <dbReference type="EMBL" id="KSW12490.1"/>
    </source>
</evidence>
<feature type="domain" description="AMP-dependent synthetase/ligase" evidence="5">
    <location>
        <begin position="80"/>
        <end position="465"/>
    </location>
</feature>
<dbReference type="GO" id="GO:0003987">
    <property type="term" value="F:acetate-CoA ligase activity"/>
    <property type="evidence" value="ECO:0007669"/>
    <property type="project" value="TreeGrafter"/>
</dbReference>
<dbReference type="GO" id="GO:0006085">
    <property type="term" value="P:acetyl-CoA biosynthetic process"/>
    <property type="evidence" value="ECO:0007669"/>
    <property type="project" value="TreeGrafter"/>
</dbReference>
<evidence type="ECO:0000259" key="7">
    <source>
        <dbReference type="Pfam" id="PF16177"/>
    </source>
</evidence>
<gene>
    <name evidence="8" type="ORF">CF15_07145</name>
</gene>
<sequence length="654" mass="73534">MEPRGDAWERELVERQKEVVEESLRDPEGFWARVARELYWARRWDTTLDDTDPPFYRWFVGGVTNITYNILERSIEKGLGNKAALIWRSGEGEERIIRYSDLLREVNRYASLLRDMGVRRGDRVVLYMPMVPEAMYTMLAVARLGAAHVVVFSGFGSRALAERIRDSGARVVVTADGMRRRGRLIPLKPVVDEAVAEAGGVVEKVLVHRVAGNEVEMRPGRDFWVHEELEKYPRRVGFKPVMVRSEEPLFILYTSGTTGKPKGMLHLHGQYMVWTYAHTRWLFGFLDNDVFFVPVDIGWINGHSYATYGPLLNGSTVVWYSDAPDHPGPGAWWDIVDSYSVNMAWVAPTAVRLLIRYGEKVPRSYSLETLRLIVSAGEILGLEPWHWLVNHVCRSRQGCHVVETWGQTENSGFITAPGGYGLVGGIAYRRGSVGLPYPGIDLRVLRDDGSEAAPGEKGYIAIKAPVPPAFAYGVWSDRERYVRTYWSRFPGYYYTGDYGYVDSDGYVYILGRADDVLKVAGHRLGPAEVENTVLEHPAVAEAAVVGVPDELRGTVLAVFVVPKMDVEVDRARLAGEVREMIRRRYGPVAVVKGVYVVDKLPKTRTGKILRRVLRAVLTGAPLGDLSTLEDEAGVEEVRRAVEEFRRAMESAARG</sequence>
<dbReference type="GO" id="GO:0005524">
    <property type="term" value="F:ATP binding"/>
    <property type="evidence" value="ECO:0007669"/>
    <property type="project" value="UniProtKB-KW"/>
</dbReference>
<dbReference type="Gene3D" id="3.40.50.12780">
    <property type="entry name" value="N-terminal domain of ligase-like"/>
    <property type="match status" value="1"/>
</dbReference>
<dbReference type="Gene3D" id="3.30.300.30">
    <property type="match status" value="1"/>
</dbReference>
<dbReference type="InterPro" id="IPR045851">
    <property type="entry name" value="AMP-bd_C_sf"/>
</dbReference>
<dbReference type="OrthoDB" id="193284at2157"/>
<dbReference type="PANTHER" id="PTHR24095">
    <property type="entry name" value="ACETYL-COENZYME A SYNTHETASE"/>
    <property type="match status" value="1"/>
</dbReference>
<accession>A0A0V8RX05</accession>
<dbReference type="RefSeq" id="WP_058371174.1">
    <property type="nucleotide sequence ID" value="NZ_LNTB01000001.1"/>
</dbReference>
<evidence type="ECO:0000259" key="6">
    <source>
        <dbReference type="Pfam" id="PF13193"/>
    </source>
</evidence>
<dbReference type="PANTHER" id="PTHR24095:SF232">
    <property type="entry name" value="ACETYL-COENZYME A SYNTHETASE"/>
    <property type="match status" value="1"/>
</dbReference>
<keyword evidence="3" id="KW-0547">Nucleotide-binding</keyword>
<dbReference type="AlphaFoldDB" id="A0A0V8RX05"/>
<dbReference type="NCBIfam" id="NF001208">
    <property type="entry name" value="PRK00174.1"/>
    <property type="match status" value="1"/>
</dbReference>